<reference evidence="1 3" key="1">
    <citation type="submission" date="2015-11" db="EMBL/GenBank/DDBJ databases">
        <title>Genomic analysis of 38 Legionella species identifies large and diverse effector repertoires.</title>
        <authorList>
            <person name="Burstein D."/>
            <person name="Amaro F."/>
            <person name="Zusman T."/>
            <person name="Lifshitz Z."/>
            <person name="Cohen O."/>
            <person name="Gilbert J.A."/>
            <person name="Pupko T."/>
            <person name="Shuman H.A."/>
            <person name="Segal G."/>
        </authorList>
    </citation>
    <scope>NUCLEOTIDE SEQUENCE [LARGE SCALE GENOMIC DNA]</scope>
    <source>
        <strain evidence="1 3">SC-18-C9</strain>
    </source>
</reference>
<organism evidence="2 4">
    <name type="scientific">Legionella steigerwaltii</name>
    <dbReference type="NCBI Taxonomy" id="460"/>
    <lineage>
        <taxon>Bacteria</taxon>
        <taxon>Pseudomonadati</taxon>
        <taxon>Pseudomonadota</taxon>
        <taxon>Gammaproteobacteria</taxon>
        <taxon>Legionellales</taxon>
        <taxon>Legionellaceae</taxon>
        <taxon>Legionella</taxon>
    </lineage>
</organism>
<evidence type="ECO:0000313" key="3">
    <source>
        <dbReference type="Proteomes" id="UP000054820"/>
    </source>
</evidence>
<dbReference type="EMBL" id="LNYZ01000009">
    <property type="protein sequence ID" value="KTD78514.1"/>
    <property type="molecule type" value="Genomic_DNA"/>
</dbReference>
<evidence type="ECO:0000313" key="1">
    <source>
        <dbReference type="EMBL" id="KTD78514.1"/>
    </source>
</evidence>
<dbReference type="AlphaFoldDB" id="A0A378LE27"/>
<keyword evidence="3" id="KW-1185">Reference proteome</keyword>
<evidence type="ECO:0000313" key="2">
    <source>
        <dbReference type="EMBL" id="STY24128.1"/>
    </source>
</evidence>
<dbReference type="Proteomes" id="UP000255110">
    <property type="component" value="Unassembled WGS sequence"/>
</dbReference>
<gene>
    <name evidence="1" type="ORF">Lstg_1249</name>
    <name evidence="2" type="ORF">NCTC11991_02744</name>
</gene>
<dbReference type="Proteomes" id="UP000054820">
    <property type="component" value="Unassembled WGS sequence"/>
</dbReference>
<evidence type="ECO:0000313" key="4">
    <source>
        <dbReference type="Proteomes" id="UP000255110"/>
    </source>
</evidence>
<sequence>MLKAMDRKLEYLTVVNQDKWSFNPVILDNGMKTSLFSKIYPLHLGSGEICVK</sequence>
<name>A0A378LE27_9GAMM</name>
<protein>
    <submittedName>
        <fullName evidence="2">Uncharacterized protein</fullName>
    </submittedName>
</protein>
<proteinExistence type="predicted"/>
<reference evidence="2 4" key="2">
    <citation type="submission" date="2018-06" db="EMBL/GenBank/DDBJ databases">
        <authorList>
            <consortium name="Pathogen Informatics"/>
            <person name="Doyle S."/>
        </authorList>
    </citation>
    <scope>NUCLEOTIDE SEQUENCE [LARGE SCALE GENOMIC DNA]</scope>
    <source>
        <strain evidence="2 4">NCTC11991</strain>
    </source>
</reference>
<accession>A0A378LE27</accession>
<dbReference type="EMBL" id="UGOY01000001">
    <property type="protein sequence ID" value="STY24128.1"/>
    <property type="molecule type" value="Genomic_DNA"/>
</dbReference>